<dbReference type="EMBL" id="BDQF01000242">
    <property type="protein sequence ID" value="GAW84333.1"/>
    <property type="molecule type" value="Genomic_DNA"/>
</dbReference>
<comment type="caution">
    <text evidence="1">The sequence shown here is derived from an EMBL/GenBank/DDBJ whole genome shotgun (WGS) entry which is preliminary data.</text>
</comment>
<reference evidence="2" key="1">
    <citation type="submission" date="2017-04" db="EMBL/GenBank/DDBJ databases">
        <title>Plasmodium gonderi genome.</title>
        <authorList>
            <person name="Arisue N."/>
            <person name="Honma H."/>
            <person name="Kawai S."/>
            <person name="Tougan T."/>
            <person name="Tanabe K."/>
            <person name="Horii T."/>
        </authorList>
    </citation>
    <scope>NUCLEOTIDE SEQUENCE [LARGE SCALE GENOMIC DNA]</scope>
    <source>
        <strain evidence="2">ATCC 30045</strain>
    </source>
</reference>
<dbReference type="Pfam" id="PF05795">
    <property type="entry name" value="Plasmodium_Vir"/>
    <property type="match status" value="1"/>
</dbReference>
<protein>
    <submittedName>
        <fullName evidence="1">Variable surface protein</fullName>
    </submittedName>
</protein>
<dbReference type="AlphaFoldDB" id="A0A1Y1JVC1"/>
<evidence type="ECO:0000313" key="2">
    <source>
        <dbReference type="Proteomes" id="UP000195521"/>
    </source>
</evidence>
<name>A0A1Y1JVC1_PLAGO</name>
<dbReference type="InterPro" id="IPR008780">
    <property type="entry name" value="Plasmodium_Vir"/>
</dbReference>
<gene>
    <name evidence="1" type="ORF">PGO_002395</name>
</gene>
<dbReference type="OrthoDB" id="387985at2759"/>
<proteinExistence type="predicted"/>
<accession>A0A1Y1JVC1</accession>
<dbReference type="GeneID" id="39745141"/>
<sequence length="338" mass="39823">MLKLTISIFTHDILTYSITEYLNNYVLLFSILTVQTFSKTDLPSVKFYEMLEEDSLQLQSKKFSYCRDFPLQYDKKEQIKKLCSKYVTYLKNQKQIRRQYNQYSEYCNMLSYWVSNVLLRTLGEDQSKCTVAFGKIQLMWSFATKFDSTSYSCQPYSDIYNFYDNWENAKKLYDYYIDFNYLDNMASNCAHNCEELRRYLNEVNITYESFKESCSRNIKSVCPVININYEVYNPMLLLNKYKSHTEPQVLDMGGAQASEVETEVPPKLEEPSDAPSITIGYQQESNIKKDELNPLSAFSNTLLGLLHKKGNRLSTHRSDTYNPFREYLEENYIGYNPV</sequence>
<dbReference type="Proteomes" id="UP000195521">
    <property type="component" value="Unassembled WGS sequence"/>
</dbReference>
<keyword evidence="2" id="KW-1185">Reference proteome</keyword>
<dbReference type="RefSeq" id="XP_028546922.1">
    <property type="nucleotide sequence ID" value="XM_028691121.1"/>
</dbReference>
<organism evidence="1 2">
    <name type="scientific">Plasmodium gonderi</name>
    <dbReference type="NCBI Taxonomy" id="77519"/>
    <lineage>
        <taxon>Eukaryota</taxon>
        <taxon>Sar</taxon>
        <taxon>Alveolata</taxon>
        <taxon>Apicomplexa</taxon>
        <taxon>Aconoidasida</taxon>
        <taxon>Haemosporida</taxon>
        <taxon>Plasmodiidae</taxon>
        <taxon>Plasmodium</taxon>
        <taxon>Plasmodium (Plasmodium)</taxon>
    </lineage>
</organism>
<evidence type="ECO:0000313" key="1">
    <source>
        <dbReference type="EMBL" id="GAW84333.1"/>
    </source>
</evidence>